<evidence type="ECO:0000313" key="1">
    <source>
        <dbReference type="EMBL" id="MEE1932025.1"/>
    </source>
</evidence>
<gene>
    <name evidence="1" type="ORF">V0R50_02225</name>
</gene>
<reference evidence="1 2" key="1">
    <citation type="submission" date="2024-01" db="EMBL/GenBank/DDBJ databases">
        <title>Unpublished Manusciprt.</title>
        <authorList>
            <person name="Duman M."/>
            <person name="Valdes E.G."/>
            <person name="Ajmi N."/>
            <person name="Altun S."/>
            <person name="Saticioglu I.B."/>
        </authorList>
    </citation>
    <scope>NUCLEOTIDE SEQUENCE [LARGE SCALE GENOMIC DNA]</scope>
    <source>
        <strain evidence="1 2">148P</strain>
    </source>
</reference>
<name>A0ABU7HKH9_9PSED</name>
<evidence type="ECO:0000313" key="2">
    <source>
        <dbReference type="Proteomes" id="UP001335100"/>
    </source>
</evidence>
<keyword evidence="2" id="KW-1185">Reference proteome</keyword>
<dbReference type="Proteomes" id="UP001335100">
    <property type="component" value="Unassembled WGS sequence"/>
</dbReference>
<dbReference type="RefSeq" id="WP_330072986.1">
    <property type="nucleotide sequence ID" value="NZ_JAZDQJ010000001.1"/>
</dbReference>
<dbReference type="EMBL" id="JAZDQJ010000001">
    <property type="protein sequence ID" value="MEE1932025.1"/>
    <property type="molecule type" value="Genomic_DNA"/>
</dbReference>
<accession>A0ABU7HKH9</accession>
<protein>
    <submittedName>
        <fullName evidence="1">Uncharacterized protein</fullName>
    </submittedName>
</protein>
<sequence length="90" mass="9975">MKRTPAALVLISPHHLRQALFFVLALLLTLVVGQLHHAWQAHQVDSQLATQVARIHESRAMPLPTAPVMRSRALPAASAQETAPAERWVF</sequence>
<proteinExistence type="predicted"/>
<comment type="caution">
    <text evidence="1">The sequence shown here is derived from an EMBL/GenBank/DDBJ whole genome shotgun (WGS) entry which is preliminary data.</text>
</comment>
<organism evidence="1 2">
    <name type="scientific">Pseudomonas ulcerans</name>
    <dbReference type="NCBI Taxonomy" id="3115852"/>
    <lineage>
        <taxon>Bacteria</taxon>
        <taxon>Pseudomonadati</taxon>
        <taxon>Pseudomonadota</taxon>
        <taxon>Gammaproteobacteria</taxon>
        <taxon>Pseudomonadales</taxon>
        <taxon>Pseudomonadaceae</taxon>
        <taxon>Pseudomonas</taxon>
    </lineage>
</organism>